<comment type="caution">
    <text evidence="1">The sequence shown here is derived from an EMBL/GenBank/DDBJ whole genome shotgun (WGS) entry which is preliminary data.</text>
</comment>
<protein>
    <submittedName>
        <fullName evidence="1">Uncharacterized protein</fullName>
    </submittedName>
</protein>
<evidence type="ECO:0000313" key="2">
    <source>
        <dbReference type="Proteomes" id="UP001060085"/>
    </source>
</evidence>
<dbReference type="Proteomes" id="UP001060085">
    <property type="component" value="Linkage Group LG01"/>
</dbReference>
<accession>A0ACC0C4P6</accession>
<keyword evidence="2" id="KW-1185">Reference proteome</keyword>
<gene>
    <name evidence="1" type="ORF">M9H77_01041</name>
</gene>
<dbReference type="EMBL" id="CM044701">
    <property type="protein sequence ID" value="KAI5679814.1"/>
    <property type="molecule type" value="Genomic_DNA"/>
</dbReference>
<evidence type="ECO:0000313" key="1">
    <source>
        <dbReference type="EMBL" id="KAI5679814.1"/>
    </source>
</evidence>
<name>A0ACC0C4P6_CATRO</name>
<sequence>MSFSLFTSDDEFNLMNNLINPSAAAVSMPPSGPSLSYASTGIQIPDRAFPFNGSLPELRFETPGNDVVVGEEADDHDDLFSMYIDLKKLDEEEDHRVLANGGGFVVERGDEGGEGRGGGQARSKEKKAKYMLELEKKVKALDAKTMELTSQLSANQVVFLAQNKQLQLEIDRLKSAIREREYTGWLTARMNNIPHSLSDSSLELAVVSPMPAPTEAKAFSPTLSDQHATLSTCLQKVQANQKRIAERPHWGINSSAEHIYQKEGNHSTATKQ</sequence>
<organism evidence="1 2">
    <name type="scientific">Catharanthus roseus</name>
    <name type="common">Madagascar periwinkle</name>
    <name type="synonym">Vinca rosea</name>
    <dbReference type="NCBI Taxonomy" id="4058"/>
    <lineage>
        <taxon>Eukaryota</taxon>
        <taxon>Viridiplantae</taxon>
        <taxon>Streptophyta</taxon>
        <taxon>Embryophyta</taxon>
        <taxon>Tracheophyta</taxon>
        <taxon>Spermatophyta</taxon>
        <taxon>Magnoliopsida</taxon>
        <taxon>eudicotyledons</taxon>
        <taxon>Gunneridae</taxon>
        <taxon>Pentapetalae</taxon>
        <taxon>asterids</taxon>
        <taxon>lamiids</taxon>
        <taxon>Gentianales</taxon>
        <taxon>Apocynaceae</taxon>
        <taxon>Rauvolfioideae</taxon>
        <taxon>Vinceae</taxon>
        <taxon>Catharanthinae</taxon>
        <taxon>Catharanthus</taxon>
    </lineage>
</organism>
<reference evidence="2" key="1">
    <citation type="journal article" date="2023" name="Nat. Plants">
        <title>Single-cell RNA sequencing provides a high-resolution roadmap for understanding the multicellular compartmentation of specialized metabolism.</title>
        <authorList>
            <person name="Sun S."/>
            <person name="Shen X."/>
            <person name="Li Y."/>
            <person name="Li Y."/>
            <person name="Wang S."/>
            <person name="Li R."/>
            <person name="Zhang H."/>
            <person name="Shen G."/>
            <person name="Guo B."/>
            <person name="Wei J."/>
            <person name="Xu J."/>
            <person name="St-Pierre B."/>
            <person name="Chen S."/>
            <person name="Sun C."/>
        </authorList>
    </citation>
    <scope>NUCLEOTIDE SEQUENCE [LARGE SCALE GENOMIC DNA]</scope>
</reference>
<proteinExistence type="predicted"/>